<dbReference type="AlphaFoldDB" id="A0A937X549"/>
<accession>A0A937X549</accession>
<dbReference type="EMBL" id="VGJX01000845">
    <property type="protein sequence ID" value="MBM3276069.1"/>
    <property type="molecule type" value="Genomic_DNA"/>
</dbReference>
<evidence type="ECO:0000313" key="1">
    <source>
        <dbReference type="EMBL" id="MBM3276069.1"/>
    </source>
</evidence>
<comment type="caution">
    <text evidence="1">The sequence shown here is derived from an EMBL/GenBank/DDBJ whole genome shotgun (WGS) entry which is preliminary data.</text>
</comment>
<dbReference type="Proteomes" id="UP000703893">
    <property type="component" value="Unassembled WGS sequence"/>
</dbReference>
<reference evidence="1 2" key="1">
    <citation type="submission" date="2019-03" db="EMBL/GenBank/DDBJ databases">
        <title>Lake Tanganyika Metagenome-Assembled Genomes (MAGs).</title>
        <authorList>
            <person name="Tran P."/>
        </authorList>
    </citation>
    <scope>NUCLEOTIDE SEQUENCE [LARGE SCALE GENOMIC DNA]</scope>
    <source>
        <strain evidence="1">K_DeepCast_65m_m2_236</strain>
    </source>
</reference>
<proteinExistence type="predicted"/>
<sequence>ILGRGRNCQISVYDSTATGGETNNPWDIREIEWDFFPKGRATFIGA</sequence>
<feature type="non-terminal residue" evidence="1">
    <location>
        <position position="1"/>
    </location>
</feature>
<gene>
    <name evidence="1" type="ORF">FJZ00_13030</name>
</gene>
<evidence type="ECO:0000313" key="2">
    <source>
        <dbReference type="Proteomes" id="UP000703893"/>
    </source>
</evidence>
<protein>
    <submittedName>
        <fullName evidence="1">Uncharacterized protein</fullName>
    </submittedName>
</protein>
<organism evidence="1 2">
    <name type="scientific">Candidatus Tanganyikabacteria bacterium</name>
    <dbReference type="NCBI Taxonomy" id="2961651"/>
    <lineage>
        <taxon>Bacteria</taxon>
        <taxon>Bacillati</taxon>
        <taxon>Candidatus Sericytochromatia</taxon>
        <taxon>Candidatus Tanganyikabacteria</taxon>
    </lineage>
</organism>
<name>A0A937X549_9BACT</name>